<proteinExistence type="inferred from homology"/>
<evidence type="ECO:0000259" key="3">
    <source>
        <dbReference type="Pfam" id="PF05057"/>
    </source>
</evidence>
<dbReference type="EMBL" id="PYDT01000010">
    <property type="protein sequence ID" value="THU46732.1"/>
    <property type="molecule type" value="Genomic_DNA"/>
</dbReference>
<keyword evidence="5" id="KW-1185">Reference proteome</keyword>
<comment type="caution">
    <text evidence="4">The sequence shown here is derived from an EMBL/GenBank/DDBJ whole genome shotgun (WGS) entry which is preliminary data.</text>
</comment>
<dbReference type="PANTHER" id="PTHR46922">
    <property type="entry name" value="DHHA1 DOMAIN PROTEIN"/>
    <property type="match status" value="1"/>
</dbReference>
<evidence type="ECO:0000256" key="1">
    <source>
        <dbReference type="ARBA" id="ARBA00007949"/>
    </source>
</evidence>
<evidence type="ECO:0000313" key="5">
    <source>
        <dbReference type="Proteomes" id="UP000317650"/>
    </source>
</evidence>
<dbReference type="Gene3D" id="3.40.50.1820">
    <property type="entry name" value="alpha/beta hydrolase"/>
    <property type="match status" value="1"/>
</dbReference>
<feature type="region of interest" description="Disordered" evidence="2">
    <location>
        <begin position="890"/>
        <end position="920"/>
    </location>
</feature>
<dbReference type="Pfam" id="PF12394">
    <property type="entry name" value="DUF3657"/>
    <property type="match status" value="1"/>
</dbReference>
<dbReference type="PANTHER" id="PTHR46922:SF3">
    <property type="entry name" value="HEAT SHOCK PROTEIN"/>
    <property type="match status" value="1"/>
</dbReference>
<accession>A0A4S8IH94</accession>
<feature type="domain" description="DUF676" evidence="3">
    <location>
        <begin position="930"/>
        <end position="1042"/>
    </location>
</feature>
<dbReference type="InterPro" id="IPR029058">
    <property type="entry name" value="AB_hydrolase_fold"/>
</dbReference>
<gene>
    <name evidence="4" type="ORF">C4D60_Mb09t07990</name>
</gene>
<dbReference type="STRING" id="52838.A0A4S8IH94"/>
<comment type="similarity">
    <text evidence="1">Belongs to the FAM135 family.</text>
</comment>
<sequence length="1163" mass="131383">MLRSSLAALKGWNSSFLLTLWSPPSRRCFRSEAALDALRSHSRTVTAAARSHLVLYNYPSFSGAFAALFAHLFHSHLGLPFLILPFSSVEPFRAEDFETGAFETCYLLDFIGPKLFSVEMSRIIPRVIAFDHRENTLRRISRIGECLNNLELRIDTKKSSALAVYDFFSEKLFQMKSSQVTRRVEIANLLNQEDEERVATVLRHVEDVDLHQWRMPDIKAFNIGLRDERAKLNCITNPFMFEQLLQIDASVLIAKGNFYTCSREDAAKKLLGKAFKIQLGRGLYGKCLAVRADGNSDLSHEIGVELSRRSAAAGLRPIGAVVFMQRRNLKMCLRSTDCGTDTSEIAKISVSLLSTFYPVIPRTTDDRSTSVLGAARLVGLRQGSGSHRPTLPTSVMRSQESLTVQCTRVMFKEPQKCHVLRVCIHKSKSDAVASSYWSNLGVHGVRAHVNSPHLSSLSRAKVEAARFLRLFPPLITPKTLVFFGGGIKKKPSIRVESSPSTVLGCRDASPEADHGRRSHMFRRMRYLIGLNPKTPPTKRLLDARPRRVKFQPPDMLETVHEIAIYIHRFHNLDLFQQGWYQIKISARWEDSSLHSCGIPSRVIQYEAPNTVSDDLLGVWRIDDADHSFSTQPFKIKYARQDVPLSVMKPLISAVILKFELMYAPILENGHEIQASFDMIPVAVHEFKIPPRALFGLHSYCPVYFDAFHAVLVDLSVHIVYLKAGASTREKLSSASVTMGNIADEYHEEHNHLVGQGWSSKAVEIIKSLFEFIDSSLSNDLSTANSVISGSKVGVGHLAGMLQNILEKSNGTVDFGNDVIFYSLSKDELLDLFFTLGNQLSFLWNTFLKFHRVNRISILEHLHGVWAMNREAEWSIWLVYSKMEVPHRYMRSGADDPSHQGKVVGLRKSSDEPAQSATTRAELHRKSIAQMKGHHLDLRLVRNQWLLIDPGAECLMSEANEEKTTGDFREMGSRLAEEVITFLRKKIDRLSRYGGCKDIKLSFVGHSIGNIIIRSALTESVMVPFLKHLYTYISISGPHLGSLICFLIRLQQKTLENFKNIILLSSPQDGYVPYHSARIESCPASSLDQSRKAHVFMEMLNNCLDQIHAPSSERRVLMRCDVNFDTSSQGRNLNTFIGRAAHIEFLETDMFAKFIMWSFPDFFL</sequence>
<dbReference type="Proteomes" id="UP000317650">
    <property type="component" value="Chromosome 9"/>
</dbReference>
<dbReference type="AlphaFoldDB" id="A0A4S8IH94"/>
<protein>
    <recommendedName>
        <fullName evidence="3">DUF676 domain-containing protein</fullName>
    </recommendedName>
</protein>
<dbReference type="InterPro" id="IPR022122">
    <property type="entry name" value="DUF3657"/>
</dbReference>
<dbReference type="Pfam" id="PF05057">
    <property type="entry name" value="DUF676"/>
    <property type="match status" value="1"/>
</dbReference>
<name>A0A4S8IH94_MUSBA</name>
<evidence type="ECO:0000256" key="2">
    <source>
        <dbReference type="SAM" id="MobiDB-lite"/>
    </source>
</evidence>
<dbReference type="InterPro" id="IPR007751">
    <property type="entry name" value="DUF676_lipase-like"/>
</dbReference>
<dbReference type="SUPFAM" id="SSF53474">
    <property type="entry name" value="alpha/beta-Hydrolases"/>
    <property type="match status" value="1"/>
</dbReference>
<reference evidence="4 5" key="1">
    <citation type="journal article" date="2019" name="Nat. Plants">
        <title>Genome sequencing of Musa balbisiana reveals subgenome evolution and function divergence in polyploid bananas.</title>
        <authorList>
            <person name="Yao X."/>
        </authorList>
    </citation>
    <scope>NUCLEOTIDE SEQUENCE [LARGE SCALE GENOMIC DNA]</scope>
    <source>
        <strain evidence="5">cv. DH-PKW</strain>
        <tissue evidence="4">Leaves</tissue>
    </source>
</reference>
<evidence type="ECO:0000313" key="4">
    <source>
        <dbReference type="EMBL" id="THU46732.1"/>
    </source>
</evidence>
<organism evidence="4 5">
    <name type="scientific">Musa balbisiana</name>
    <name type="common">Banana</name>
    <dbReference type="NCBI Taxonomy" id="52838"/>
    <lineage>
        <taxon>Eukaryota</taxon>
        <taxon>Viridiplantae</taxon>
        <taxon>Streptophyta</taxon>
        <taxon>Embryophyta</taxon>
        <taxon>Tracheophyta</taxon>
        <taxon>Spermatophyta</taxon>
        <taxon>Magnoliopsida</taxon>
        <taxon>Liliopsida</taxon>
        <taxon>Zingiberales</taxon>
        <taxon>Musaceae</taxon>
        <taxon>Musa</taxon>
    </lineage>
</organism>